<keyword evidence="2" id="KW-1185">Reference proteome</keyword>
<dbReference type="Proteomes" id="UP001144978">
    <property type="component" value="Unassembled WGS sequence"/>
</dbReference>
<evidence type="ECO:0000313" key="2">
    <source>
        <dbReference type="Proteomes" id="UP001144978"/>
    </source>
</evidence>
<comment type="caution">
    <text evidence="1">The sequence shown here is derived from an EMBL/GenBank/DDBJ whole genome shotgun (WGS) entry which is preliminary data.</text>
</comment>
<organism evidence="1 2">
    <name type="scientific">Trametes sanguinea</name>
    <dbReference type="NCBI Taxonomy" id="158606"/>
    <lineage>
        <taxon>Eukaryota</taxon>
        <taxon>Fungi</taxon>
        <taxon>Dikarya</taxon>
        <taxon>Basidiomycota</taxon>
        <taxon>Agaricomycotina</taxon>
        <taxon>Agaricomycetes</taxon>
        <taxon>Polyporales</taxon>
        <taxon>Polyporaceae</taxon>
        <taxon>Trametes</taxon>
    </lineage>
</organism>
<gene>
    <name evidence="1" type="ORF">NUW54_g6857</name>
</gene>
<evidence type="ECO:0000313" key="1">
    <source>
        <dbReference type="EMBL" id="KAJ2999996.1"/>
    </source>
</evidence>
<sequence length="301" mass="33003">MAGLRRSSRGTRVCIFCSKTFTRALISDTICTPLLLDAVGGATVDVLAVLAVNDDVARLAAGRGTGVRGGGKRDGLADRPGCVADLARYRAVIAFKIFRAEGPACETEETRILRQKVVDAVKEMEPTYGILLGHQYCLGAEQFSGFDAIFLDALRTLDGLIVHHLPVAVSLYAYWGSESRYSYEEDWEMSCLTSVYPFASSYIDLLNKEGHVLPSEHEHCGYPWLKNKPAIPFYCLDLSQSLYEAFGEGETEACNYVGNEAQACREDSVYLSYALVVLKADDEGVSTKHTGRENLQASNVE</sequence>
<accession>A0ACC1PT51</accession>
<name>A0ACC1PT51_9APHY</name>
<protein>
    <submittedName>
        <fullName evidence="1">Uncharacterized protein</fullName>
    </submittedName>
</protein>
<dbReference type="EMBL" id="JANSHE010001885">
    <property type="protein sequence ID" value="KAJ2999996.1"/>
    <property type="molecule type" value="Genomic_DNA"/>
</dbReference>
<reference evidence="1" key="1">
    <citation type="submission" date="2022-08" db="EMBL/GenBank/DDBJ databases">
        <title>Genome Sequence of Pycnoporus sanguineus.</title>
        <authorList>
            <person name="Buettner E."/>
        </authorList>
    </citation>
    <scope>NUCLEOTIDE SEQUENCE</scope>
    <source>
        <strain evidence="1">CG-C14</strain>
    </source>
</reference>
<proteinExistence type="predicted"/>